<reference evidence="1" key="1">
    <citation type="submission" date="2020-10" db="EMBL/GenBank/DDBJ databases">
        <authorList>
            <person name="Gilroy R."/>
        </authorList>
    </citation>
    <scope>NUCLEOTIDE SEQUENCE</scope>
    <source>
        <strain evidence="1">6276</strain>
    </source>
</reference>
<protein>
    <submittedName>
        <fullName evidence="1">Uncharacterized protein</fullName>
    </submittedName>
</protein>
<evidence type="ECO:0000313" key="1">
    <source>
        <dbReference type="EMBL" id="HIS36362.1"/>
    </source>
</evidence>
<comment type="caution">
    <text evidence="1">The sequence shown here is derived from an EMBL/GenBank/DDBJ whole genome shotgun (WGS) entry which is preliminary data.</text>
</comment>
<accession>A0A9D1JMT3</accession>
<name>A0A9D1JMT3_9BACT</name>
<proteinExistence type="predicted"/>
<dbReference type="AlphaFoldDB" id="A0A9D1JMT3"/>
<organism evidence="1 2">
    <name type="scientific">Candidatus Scatousia excrementigallinarum</name>
    <dbReference type="NCBI Taxonomy" id="2840935"/>
    <lineage>
        <taxon>Bacteria</taxon>
        <taxon>Candidatus Scatousia</taxon>
    </lineage>
</organism>
<dbReference type="Proteomes" id="UP000823928">
    <property type="component" value="Unassembled WGS sequence"/>
</dbReference>
<evidence type="ECO:0000313" key="2">
    <source>
        <dbReference type="Proteomes" id="UP000823928"/>
    </source>
</evidence>
<gene>
    <name evidence="1" type="ORF">IAC10_07005</name>
</gene>
<dbReference type="EMBL" id="DVIU01000137">
    <property type="protein sequence ID" value="HIS36362.1"/>
    <property type="molecule type" value="Genomic_DNA"/>
</dbReference>
<sequence>MGTWALPNTKRKALKLKELMEEPLLVSEDPQSKLYDLYGDDSLFDEIWDYEDDPNNDLRELVKKYISKYLDNYAENPESYYKKLYPAARAILESIITQ</sequence>
<reference evidence="1" key="2">
    <citation type="journal article" date="2021" name="PeerJ">
        <title>Extensive microbial diversity within the chicken gut microbiome revealed by metagenomics and culture.</title>
        <authorList>
            <person name="Gilroy R."/>
            <person name="Ravi A."/>
            <person name="Getino M."/>
            <person name="Pursley I."/>
            <person name="Horton D.L."/>
            <person name="Alikhan N.F."/>
            <person name="Baker D."/>
            <person name="Gharbi K."/>
            <person name="Hall N."/>
            <person name="Watson M."/>
            <person name="Adriaenssens E.M."/>
            <person name="Foster-Nyarko E."/>
            <person name="Jarju S."/>
            <person name="Secka A."/>
            <person name="Antonio M."/>
            <person name="Oren A."/>
            <person name="Chaudhuri R.R."/>
            <person name="La Ragione R."/>
            <person name="Hildebrand F."/>
            <person name="Pallen M.J."/>
        </authorList>
    </citation>
    <scope>NUCLEOTIDE SEQUENCE</scope>
    <source>
        <strain evidence="1">6276</strain>
    </source>
</reference>